<protein>
    <submittedName>
        <fullName evidence="1">Uncharacterized protein</fullName>
    </submittedName>
</protein>
<dbReference type="AlphaFoldDB" id="A0A1F5EQC8"/>
<name>A0A1F5EQC8_9BACT</name>
<dbReference type="EMBL" id="MFAA01000004">
    <property type="protein sequence ID" value="OGD69618.1"/>
    <property type="molecule type" value="Genomic_DNA"/>
</dbReference>
<evidence type="ECO:0000313" key="2">
    <source>
        <dbReference type="Proteomes" id="UP000185891"/>
    </source>
</evidence>
<reference evidence="1 2" key="1">
    <citation type="journal article" date="2016" name="Nat. Commun.">
        <title>Thousands of microbial genomes shed light on interconnected biogeochemical processes in an aquifer system.</title>
        <authorList>
            <person name="Anantharaman K."/>
            <person name="Brown C.T."/>
            <person name="Hug L.A."/>
            <person name="Sharon I."/>
            <person name="Castelle C.J."/>
            <person name="Probst A.J."/>
            <person name="Thomas B.C."/>
            <person name="Singh A."/>
            <person name="Wilkins M.J."/>
            <person name="Karaoz U."/>
            <person name="Brodie E.L."/>
            <person name="Williams K.H."/>
            <person name="Hubbard S.S."/>
            <person name="Banfield J.F."/>
        </authorList>
    </citation>
    <scope>NUCLEOTIDE SEQUENCE [LARGE SCALE GENOMIC DNA]</scope>
</reference>
<gene>
    <name evidence="1" type="ORF">A3E89_01935</name>
</gene>
<sequence length="159" mass="18118">MLKMFEQFGNYPEIQWLSTAAAQFYSGGDEIQISPDLGNFKLVRFKDLRKHPKINEKRHFKLMLIGSSKTNVFIDGPDSKIDEIIKKLPKYIDKSWLEIKNMSLERDSLNCDNFGASACNPQLLDVATLKPVIPGQVGPELNLTKEDEICGECEHFEPK</sequence>
<evidence type="ECO:0000313" key="1">
    <source>
        <dbReference type="EMBL" id="OGD69618.1"/>
    </source>
</evidence>
<proteinExistence type="predicted"/>
<accession>A0A1F5EQC8</accession>
<dbReference type="Proteomes" id="UP000185891">
    <property type="component" value="Unassembled WGS sequence"/>
</dbReference>
<organism evidence="1 2">
    <name type="scientific">Candidatus Campbellbacteria bacterium RIFCSPHIGHO2_12_FULL_35_10</name>
    <dbReference type="NCBI Taxonomy" id="1797578"/>
    <lineage>
        <taxon>Bacteria</taxon>
        <taxon>Candidatus Campbelliibacteriota</taxon>
    </lineage>
</organism>
<comment type="caution">
    <text evidence="1">The sequence shown here is derived from an EMBL/GenBank/DDBJ whole genome shotgun (WGS) entry which is preliminary data.</text>
</comment>